<dbReference type="PANTHER" id="PTHR33608">
    <property type="entry name" value="BLL2464 PROTEIN"/>
    <property type="match status" value="1"/>
</dbReference>
<name>A0ABT6YBJ7_9BACT</name>
<evidence type="ECO:0000313" key="4">
    <source>
        <dbReference type="Proteomes" id="UP001236507"/>
    </source>
</evidence>
<dbReference type="Pfam" id="PF01882">
    <property type="entry name" value="DUF58"/>
    <property type="match status" value="1"/>
</dbReference>
<dbReference type="RefSeq" id="WP_283345180.1">
    <property type="nucleotide sequence ID" value="NZ_JASHIF010000011.1"/>
</dbReference>
<proteinExistence type="predicted"/>
<protein>
    <submittedName>
        <fullName evidence="3">DUF58 domain-containing protein</fullName>
    </submittedName>
</protein>
<evidence type="ECO:0000313" key="3">
    <source>
        <dbReference type="EMBL" id="MDI9860488.1"/>
    </source>
</evidence>
<evidence type="ECO:0000259" key="2">
    <source>
        <dbReference type="Pfam" id="PF01882"/>
    </source>
</evidence>
<organism evidence="3 4">
    <name type="scientific">Flectobacillus roseus</name>
    <dbReference type="NCBI Taxonomy" id="502259"/>
    <lineage>
        <taxon>Bacteria</taxon>
        <taxon>Pseudomonadati</taxon>
        <taxon>Bacteroidota</taxon>
        <taxon>Cytophagia</taxon>
        <taxon>Cytophagales</taxon>
        <taxon>Flectobacillaceae</taxon>
        <taxon>Flectobacillus</taxon>
    </lineage>
</organism>
<feature type="transmembrane region" description="Helical" evidence="1">
    <location>
        <begin position="12"/>
        <end position="33"/>
    </location>
</feature>
<keyword evidence="4" id="KW-1185">Reference proteome</keyword>
<accession>A0ABT6YBJ7</accession>
<keyword evidence="1" id="KW-0812">Transmembrane</keyword>
<dbReference type="EMBL" id="JASHIF010000011">
    <property type="protein sequence ID" value="MDI9860488.1"/>
    <property type="molecule type" value="Genomic_DNA"/>
</dbReference>
<dbReference type="Proteomes" id="UP001236507">
    <property type="component" value="Unassembled WGS sequence"/>
</dbReference>
<feature type="domain" description="DUF58" evidence="2">
    <location>
        <begin position="204"/>
        <end position="369"/>
    </location>
</feature>
<keyword evidence="1" id="KW-1133">Transmembrane helix</keyword>
<reference evidence="3 4" key="1">
    <citation type="submission" date="2023-05" db="EMBL/GenBank/DDBJ databases">
        <title>Novel species of genus Flectobacillus isolated from stream in China.</title>
        <authorList>
            <person name="Lu H."/>
        </authorList>
    </citation>
    <scope>NUCLEOTIDE SEQUENCE [LARGE SCALE GENOMIC DNA]</scope>
    <source>
        <strain evidence="3 4">KCTC 42575</strain>
    </source>
</reference>
<comment type="caution">
    <text evidence="3">The sequence shown here is derived from an EMBL/GenBank/DDBJ whole genome shotgun (WGS) entry which is preliminary data.</text>
</comment>
<sequence>MKQILSIYINKPVYWGFTALISLFCLAFVLPWLFNVSVLLSLAFGGMLLIDLAMLLGSQKTFLAKRFIPERLSNGDQNTIEIALENRYGFEVKVSLVDEIPFQFQKRDFQIDTTLESNTTQNLQYTLRPTERGEYLFGALNVFVSSPVGLLQRRFQFEKDKTVAVYPSFLQMREYELMAISNRLTDVGIKKIRRIGHTQEFEQIRSYVQGDDIRTINWQATARRNELMVNSYQDERAQSIYCLIDKGRIMQSPFDGLTLLDYAINSSLVLSNIALHKHDKAGIITFSNKINQTLLADRKSGQLHRILDMLYHQQTLFQESDYEALYIHVKKQIKQRSLLIIYTNFETVNSMRRQLPHFRKLAKEHLVLVVFFENTGLQNILEQPASTTAEIYQKTIAEKFYYEKKLIVKELEQYGIQALLTSPQQLSINTINKYLMLKAKGAI</sequence>
<feature type="transmembrane region" description="Helical" evidence="1">
    <location>
        <begin position="39"/>
        <end position="57"/>
    </location>
</feature>
<dbReference type="PANTHER" id="PTHR33608:SF3">
    <property type="entry name" value="SLR2013 PROTEIN"/>
    <property type="match status" value="1"/>
</dbReference>
<dbReference type="InterPro" id="IPR002881">
    <property type="entry name" value="DUF58"/>
</dbReference>
<evidence type="ECO:0000256" key="1">
    <source>
        <dbReference type="SAM" id="Phobius"/>
    </source>
</evidence>
<gene>
    <name evidence="3" type="ORF">QM524_14840</name>
</gene>
<keyword evidence="1" id="KW-0472">Membrane</keyword>